<dbReference type="SUPFAM" id="SSF102114">
    <property type="entry name" value="Radical SAM enzymes"/>
    <property type="match status" value="1"/>
</dbReference>
<keyword evidence="3 6" id="KW-0479">Metal-binding</keyword>
<comment type="function">
    <text evidence="6">Radical SAM enzyme that catalyzes the addition of the adenosyl radical to the double bond of 3-[(1-carboxyvinyl)oxy]benzoate, leading to aminodeoxyfutalosine (AFL), a key intermediate in the formation of menaquinone (MK, vitamin K2) from chorismate.</text>
</comment>
<gene>
    <name evidence="6" type="primary">mqnE</name>
    <name evidence="10" type="ordered locus">Desku_1550</name>
</gene>
<feature type="binding site" evidence="6 7">
    <location>
        <position position="77"/>
    </location>
    <ligand>
        <name>[4Fe-4S] cluster</name>
        <dbReference type="ChEBI" id="CHEBI:49883"/>
        <note>4Fe-4S-S-AdoMet</note>
    </ligand>
</feature>
<dbReference type="SFLD" id="SFLDF00342">
    <property type="entry name" value="cyclic_dehypoxanthine_futalosi"/>
    <property type="match status" value="1"/>
</dbReference>
<dbReference type="Pfam" id="PF19288">
    <property type="entry name" value="CofH_C"/>
    <property type="match status" value="1"/>
</dbReference>
<evidence type="ECO:0000256" key="5">
    <source>
        <dbReference type="ARBA" id="ARBA00023014"/>
    </source>
</evidence>
<dbReference type="SFLD" id="SFLDS00029">
    <property type="entry name" value="Radical_SAM"/>
    <property type="match status" value="1"/>
</dbReference>
<evidence type="ECO:0000256" key="6">
    <source>
        <dbReference type="HAMAP-Rule" id="MF_00993"/>
    </source>
</evidence>
<feature type="binding site" evidence="6 7">
    <location>
        <position position="74"/>
    </location>
    <ligand>
        <name>[4Fe-4S] cluster</name>
        <dbReference type="ChEBI" id="CHEBI:49883"/>
        <note>4Fe-4S-S-AdoMet</note>
    </ligand>
</feature>
<evidence type="ECO:0000313" key="11">
    <source>
        <dbReference type="Proteomes" id="UP000009229"/>
    </source>
</evidence>
<evidence type="ECO:0000256" key="3">
    <source>
        <dbReference type="ARBA" id="ARBA00022723"/>
    </source>
</evidence>
<dbReference type="InterPro" id="IPR045567">
    <property type="entry name" value="CofH/MnqC-like_C"/>
</dbReference>
<keyword evidence="6" id="KW-0808">Transferase</keyword>
<keyword evidence="1 6" id="KW-0004">4Fe-4S</keyword>
<keyword evidence="11" id="KW-1185">Reference proteome</keyword>
<accession>A0AAU8PT60</accession>
<protein>
    <recommendedName>
        <fullName evidence="6">Aminodeoxyfutalosine synthase</fullName>
        <shortName evidence="6">AFL synthase</shortName>
        <shortName evidence="6">Aminofutalosine synthase</shortName>
        <ecNumber evidence="6">2.5.1.120</ecNumber>
    </recommendedName>
    <alternativeName>
        <fullName evidence="6">Menaquinone biosynthetic enzyme MqnE</fullName>
    </alternativeName>
</protein>
<dbReference type="SMART" id="SM00729">
    <property type="entry name" value="Elp3"/>
    <property type="match status" value="1"/>
</dbReference>
<dbReference type="NCBIfam" id="TIGR00423">
    <property type="entry name" value="CofH family radical SAM protein"/>
    <property type="match status" value="1"/>
</dbReference>
<sequence>MDKFFVSEELKDIAAKVQAGERLSFEDGVRLFKSGDLLTIGYLADQVRQRKNGNRAYFIVNRHINHTNICINRCPLCAFGRDPGDRGAYTMTLDEIEARAMECRGQGVSEIHIVGGLNDALDLEYYLEMLRRVRRALPGTVIQAFTAVEVDYLARSNGLSLEKTLELLKEAGLDSLPGGGAEIFAPRVRERICPRKISGDRWLEVHETAHRLGMRTNATMLYGHIETIEERVDHLIRLRELQDRTGGFLAFIPLAFHPKNTELESLGLAGTTGYEDLKVLAVARLMLDNFDHIKAFWIMIGPKLAQVALSFGVDDLDGTVVEEKIAHDAGAETDQYMPKQKLIKMIRAAGRIPVERDTLYNVIREGLQ</sequence>
<dbReference type="InterPro" id="IPR007197">
    <property type="entry name" value="rSAM"/>
</dbReference>
<dbReference type="Gene3D" id="3.20.20.70">
    <property type="entry name" value="Aldolase class I"/>
    <property type="match status" value="1"/>
</dbReference>
<reference evidence="11" key="1">
    <citation type="submission" date="2011-05" db="EMBL/GenBank/DDBJ databases">
        <title>Complete sequence of Desulfotomaculum kuznetsovii DSM 6115.</title>
        <authorList>
            <person name="Lucas S."/>
            <person name="Han J."/>
            <person name="Lapidus A."/>
            <person name="Cheng J.-F."/>
            <person name="Goodwin L."/>
            <person name="Pitluck S."/>
            <person name="Peters L."/>
            <person name="Mikhailova N."/>
            <person name="Lu M."/>
            <person name="Saunders E."/>
            <person name="Han C."/>
            <person name="Tapia R."/>
            <person name="Land M."/>
            <person name="Hauser L."/>
            <person name="Kyrpides N."/>
            <person name="Ivanova N."/>
            <person name="Pagani I."/>
            <person name="Nazina T."/>
            <person name="Ivanova A."/>
            <person name="Parshina S."/>
            <person name="Kuever J."/>
            <person name="Muyzer G."/>
            <person name="Plugge C."/>
            <person name="Stams A."/>
            <person name="Woyke T."/>
        </authorList>
    </citation>
    <scope>NUCLEOTIDE SEQUENCE [LARGE SCALE GENOMIC DNA]</scope>
    <source>
        <strain evidence="11">DSM 6115 / VKM B-1805 / 17</strain>
    </source>
</reference>
<dbReference type="GO" id="GO:0102573">
    <property type="term" value="F:aminodeoxyfutalosine synthase activity"/>
    <property type="evidence" value="ECO:0007669"/>
    <property type="project" value="UniProtKB-EC"/>
</dbReference>
<comment type="similarity">
    <text evidence="6">Belongs to the radical SAM superfamily. MqnE family.</text>
</comment>
<evidence type="ECO:0000256" key="2">
    <source>
        <dbReference type="ARBA" id="ARBA00022691"/>
    </source>
</evidence>
<comment type="catalytic activity">
    <reaction evidence="6">
        <text>3-[(1-carboxyvinyl)-oxy]benzoate + S-adenosyl-L-methionine + H2O = 6-amino-6-deoxyfutalosine + hydrogencarbonate + L-methionine + H(+)</text>
        <dbReference type="Rhea" id="RHEA:33075"/>
        <dbReference type="ChEBI" id="CHEBI:15377"/>
        <dbReference type="ChEBI" id="CHEBI:15378"/>
        <dbReference type="ChEBI" id="CHEBI:17544"/>
        <dbReference type="ChEBI" id="CHEBI:57844"/>
        <dbReference type="ChEBI" id="CHEBI:59789"/>
        <dbReference type="ChEBI" id="CHEBI:64286"/>
        <dbReference type="ChEBI" id="CHEBI:76981"/>
        <dbReference type="EC" id="2.5.1.120"/>
    </reaction>
</comment>
<proteinExistence type="inferred from homology"/>
<dbReference type="Pfam" id="PF04055">
    <property type="entry name" value="Radical_SAM"/>
    <property type="match status" value="1"/>
</dbReference>
<dbReference type="KEGG" id="dku:Desku_1550"/>
<dbReference type="InterPro" id="IPR006638">
    <property type="entry name" value="Elp3/MiaA/NifB-like_rSAM"/>
</dbReference>
<comment type="pathway">
    <text evidence="6">Quinol/quinone metabolism; menaquinone biosynthesis.</text>
</comment>
<dbReference type="HAMAP" id="MF_00993">
    <property type="entry name" value="MqnE"/>
    <property type="match status" value="1"/>
</dbReference>
<dbReference type="NCBIfam" id="TIGR03700">
    <property type="entry name" value="mena_SCO4494"/>
    <property type="match status" value="1"/>
</dbReference>
<evidence type="ECO:0000256" key="7">
    <source>
        <dbReference type="PIRSR" id="PIRSR004762-1"/>
    </source>
</evidence>
<dbReference type="GO" id="GO:0005506">
    <property type="term" value="F:iron ion binding"/>
    <property type="evidence" value="ECO:0007669"/>
    <property type="project" value="UniProtKB-UniRule"/>
</dbReference>
<dbReference type="SFLD" id="SFLDG01388">
    <property type="entry name" value="7_8-didemethyl-8-hydroxy-5-dea"/>
    <property type="match status" value="1"/>
</dbReference>
<dbReference type="CDD" id="cd01335">
    <property type="entry name" value="Radical_SAM"/>
    <property type="match status" value="1"/>
</dbReference>
<dbReference type="SFLD" id="SFLDG01064">
    <property type="entry name" value="F420__menaquinone_cofactor_bio"/>
    <property type="match status" value="1"/>
</dbReference>
<organism evidence="10 11">
    <name type="scientific">Desulfofundulus kuznetsovii (strain DSM 6115 / VKM B-1805 / 17)</name>
    <name type="common">Desulfotomaculum kuznetsovii</name>
    <dbReference type="NCBI Taxonomy" id="760568"/>
    <lineage>
        <taxon>Bacteria</taxon>
        <taxon>Bacillati</taxon>
        <taxon>Bacillota</taxon>
        <taxon>Clostridia</taxon>
        <taxon>Eubacteriales</taxon>
        <taxon>Peptococcaceae</taxon>
        <taxon>Desulfofundulus</taxon>
    </lineage>
</organism>
<dbReference type="RefSeq" id="WP_013822646.1">
    <property type="nucleotide sequence ID" value="NC_015573.1"/>
</dbReference>
<evidence type="ECO:0000313" key="10">
    <source>
        <dbReference type="EMBL" id="AEG15131.1"/>
    </source>
</evidence>
<keyword evidence="2 6" id="KW-0949">S-adenosyl-L-methionine</keyword>
<dbReference type="InterPro" id="IPR020050">
    <property type="entry name" value="FO_synthase_su2"/>
</dbReference>
<dbReference type="InterPro" id="IPR013785">
    <property type="entry name" value="Aldolase_TIM"/>
</dbReference>
<dbReference type="SFLD" id="SFLDG01389">
    <property type="entry name" value="menaquinone_synthsis_involved"/>
    <property type="match status" value="1"/>
</dbReference>
<evidence type="ECO:0000259" key="9">
    <source>
        <dbReference type="PROSITE" id="PS51918"/>
    </source>
</evidence>
<dbReference type="GO" id="GO:0051539">
    <property type="term" value="F:4 iron, 4 sulfur cluster binding"/>
    <property type="evidence" value="ECO:0007669"/>
    <property type="project" value="UniProtKB-KW"/>
</dbReference>
<evidence type="ECO:0000256" key="4">
    <source>
        <dbReference type="ARBA" id="ARBA00023004"/>
    </source>
</evidence>
<keyword evidence="5 6" id="KW-0411">Iron-sulfur</keyword>
<dbReference type="InterPro" id="IPR034405">
    <property type="entry name" value="F420"/>
</dbReference>
<dbReference type="EMBL" id="CP002770">
    <property type="protein sequence ID" value="AEG15131.1"/>
    <property type="molecule type" value="Genomic_DNA"/>
</dbReference>
<name>A0AAU8PT60_DESK7</name>
<feature type="binding site" evidence="6 7">
    <location>
        <position position="70"/>
    </location>
    <ligand>
        <name>[4Fe-4S] cluster</name>
        <dbReference type="ChEBI" id="CHEBI:49883"/>
        <note>4Fe-4S-S-AdoMet</note>
    </ligand>
</feature>
<dbReference type="PIRSF" id="PIRSF004762">
    <property type="entry name" value="CHP00423"/>
    <property type="match status" value="1"/>
</dbReference>
<dbReference type="EC" id="2.5.1.120" evidence="6"/>
<dbReference type="PANTHER" id="PTHR43076:SF7">
    <property type="entry name" value="AMINODEOXYFUTALOSINE SYNTHASE"/>
    <property type="match status" value="1"/>
</dbReference>
<evidence type="ECO:0000256" key="8">
    <source>
        <dbReference type="PIRSR" id="PIRSR004762-2"/>
    </source>
</evidence>
<comment type="cofactor">
    <cofactor evidence="6 7">
        <name>[4Fe-4S] cluster</name>
        <dbReference type="ChEBI" id="CHEBI:49883"/>
    </cofactor>
    <text evidence="6 7">Binds 1 [4Fe-4S] cluster. The cluster is coordinated with 3 cysteines and an exchangeable S-adenosyl-L-methionine.</text>
</comment>
<dbReference type="SFLD" id="SFLDF00343">
    <property type="entry name" value="aminofutalosine_synthase_(mqnE"/>
    <property type="match status" value="1"/>
</dbReference>
<evidence type="ECO:0000256" key="1">
    <source>
        <dbReference type="ARBA" id="ARBA00022485"/>
    </source>
</evidence>
<dbReference type="GO" id="GO:0044689">
    <property type="term" value="F:7,8-didemethyl-8-hydroxy-5-deazariboflavin synthase activity"/>
    <property type="evidence" value="ECO:0007669"/>
    <property type="project" value="TreeGrafter"/>
</dbReference>
<dbReference type="InterPro" id="IPR022432">
    <property type="entry name" value="MqnE"/>
</dbReference>
<dbReference type="PROSITE" id="PS51918">
    <property type="entry name" value="RADICAL_SAM"/>
    <property type="match status" value="1"/>
</dbReference>
<dbReference type="PANTHER" id="PTHR43076">
    <property type="entry name" value="FO SYNTHASE (COFH)"/>
    <property type="match status" value="1"/>
</dbReference>
<dbReference type="InterPro" id="IPR058240">
    <property type="entry name" value="rSAM_sf"/>
</dbReference>
<dbReference type="GO" id="GO:0009234">
    <property type="term" value="P:menaquinone biosynthetic process"/>
    <property type="evidence" value="ECO:0007669"/>
    <property type="project" value="UniProtKB-UniRule"/>
</dbReference>
<dbReference type="Proteomes" id="UP000009229">
    <property type="component" value="Chromosome"/>
</dbReference>
<keyword evidence="6" id="KW-0474">Menaquinone biosynthesis</keyword>
<dbReference type="AlphaFoldDB" id="A0AAU8PT60"/>
<feature type="domain" description="Radical SAM core" evidence="9">
    <location>
        <begin position="56"/>
        <end position="291"/>
    </location>
</feature>
<keyword evidence="4 6" id="KW-0408">Iron</keyword>
<feature type="binding site" evidence="8">
    <location>
        <position position="182"/>
    </location>
    <ligand>
        <name>S-adenosyl-L-methionine</name>
        <dbReference type="ChEBI" id="CHEBI:59789"/>
    </ligand>
</feature>